<organism evidence="2 3">
    <name type="scientific">Virgibacillus kekensis</name>
    <dbReference type="NCBI Taxonomy" id="202261"/>
    <lineage>
        <taxon>Bacteria</taxon>
        <taxon>Bacillati</taxon>
        <taxon>Bacillota</taxon>
        <taxon>Bacilli</taxon>
        <taxon>Bacillales</taxon>
        <taxon>Bacillaceae</taxon>
        <taxon>Virgibacillus</taxon>
    </lineage>
</organism>
<proteinExistence type="predicted"/>
<keyword evidence="2" id="KW-0255">Endonuclease</keyword>
<evidence type="ECO:0000313" key="2">
    <source>
        <dbReference type="EMBL" id="MFC4557575.1"/>
    </source>
</evidence>
<dbReference type="GO" id="GO:0004519">
    <property type="term" value="F:endonuclease activity"/>
    <property type="evidence" value="ECO:0007669"/>
    <property type="project" value="UniProtKB-KW"/>
</dbReference>
<dbReference type="EMBL" id="JBHSFU010000004">
    <property type="protein sequence ID" value="MFC4557575.1"/>
    <property type="molecule type" value="Genomic_DNA"/>
</dbReference>
<evidence type="ECO:0000313" key="3">
    <source>
        <dbReference type="Proteomes" id="UP001595989"/>
    </source>
</evidence>
<accession>A0ABV9DFI6</accession>
<gene>
    <name evidence="2" type="ORF">ACFO3D_05055</name>
</gene>
<dbReference type="SUPFAM" id="SSF55608">
    <property type="entry name" value="Homing endonucleases"/>
    <property type="match status" value="1"/>
</dbReference>
<sequence>MEKTWFETSSAFKAQMIGKLLGDGSITLQRGRKPRFNYIHTATDFEWSYYCYKQLSNFLPLNSPKYKKTEDPRLLQGYSESYYVQSRTSDIITYLRTKWYSTVGKVIPFDLIVKHFTKESLAWWYMDDGNFKSDGQLARKIILSSESFSGEENAELVSILREKFQLNFRRDNQNRILLYDQFQINYFLSLVGTYIHPSMYRKTINSYQYIFKTSANRTTIYLPKTINIESPTRNINMALKKLPYLISTYKSGMFYEEYFKSSGGNSGEIEMKSYQIIIKEENLNNLQLLRAMTGLSYSKIVVLCFI</sequence>
<keyword evidence="2" id="KW-0540">Nuclease</keyword>
<keyword evidence="2" id="KW-0378">Hydrolase</keyword>
<dbReference type="InterPro" id="IPR004860">
    <property type="entry name" value="LAGLIDADG_dom"/>
</dbReference>
<reference evidence="3" key="1">
    <citation type="journal article" date="2019" name="Int. J. Syst. Evol. Microbiol.">
        <title>The Global Catalogue of Microorganisms (GCM) 10K type strain sequencing project: providing services to taxonomists for standard genome sequencing and annotation.</title>
        <authorList>
            <consortium name="The Broad Institute Genomics Platform"/>
            <consortium name="The Broad Institute Genome Sequencing Center for Infectious Disease"/>
            <person name="Wu L."/>
            <person name="Ma J."/>
        </authorList>
    </citation>
    <scope>NUCLEOTIDE SEQUENCE [LARGE SCALE GENOMIC DNA]</scope>
    <source>
        <strain evidence="3">CGMCC 4.7426</strain>
    </source>
</reference>
<evidence type="ECO:0000259" key="1">
    <source>
        <dbReference type="Pfam" id="PF03161"/>
    </source>
</evidence>
<dbReference type="Gene3D" id="3.10.28.10">
    <property type="entry name" value="Homing endonucleases"/>
    <property type="match status" value="2"/>
</dbReference>
<dbReference type="Pfam" id="PF03161">
    <property type="entry name" value="LAGLIDADG_2"/>
    <property type="match status" value="1"/>
</dbReference>
<keyword evidence="3" id="KW-1185">Reference proteome</keyword>
<dbReference type="Proteomes" id="UP001595989">
    <property type="component" value="Unassembled WGS sequence"/>
</dbReference>
<dbReference type="InterPro" id="IPR027434">
    <property type="entry name" value="Homing_endonucl"/>
</dbReference>
<name>A0ABV9DFI6_9BACI</name>
<feature type="domain" description="Homing endonuclease LAGLIDADG" evidence="1">
    <location>
        <begin position="16"/>
        <end position="174"/>
    </location>
</feature>
<dbReference type="RefSeq" id="WP_390293552.1">
    <property type="nucleotide sequence ID" value="NZ_JBHSFU010000004.1"/>
</dbReference>
<comment type="caution">
    <text evidence="2">The sequence shown here is derived from an EMBL/GenBank/DDBJ whole genome shotgun (WGS) entry which is preliminary data.</text>
</comment>
<protein>
    <submittedName>
        <fullName evidence="2">Endonuclease</fullName>
    </submittedName>
</protein>